<evidence type="ECO:0000256" key="1">
    <source>
        <dbReference type="ARBA" id="ARBA00022737"/>
    </source>
</evidence>
<protein>
    <submittedName>
        <fullName evidence="4">Ankyrin repeat-containing domain protein</fullName>
    </submittedName>
</protein>
<dbReference type="PANTHER" id="PTHR24126:SF14">
    <property type="entry name" value="ANK_REP_REGION DOMAIN-CONTAINING PROTEIN"/>
    <property type="match status" value="1"/>
</dbReference>
<accession>A0ABR2IWX3</accession>
<dbReference type="PANTHER" id="PTHR24126">
    <property type="entry name" value="ANKYRIN REPEAT, PH AND SEC7 DOMAIN CONTAINING PROTEIN SECG-RELATED"/>
    <property type="match status" value="1"/>
</dbReference>
<name>A0ABR2IWX3_9PEZI</name>
<evidence type="ECO:0000256" key="2">
    <source>
        <dbReference type="ARBA" id="ARBA00023043"/>
    </source>
</evidence>
<dbReference type="Pfam" id="PF12796">
    <property type="entry name" value="Ank_2"/>
    <property type="match status" value="1"/>
</dbReference>
<gene>
    <name evidence="4" type="ORF">PGQ11_007693</name>
</gene>
<proteinExistence type="predicted"/>
<evidence type="ECO:0000256" key="3">
    <source>
        <dbReference type="PROSITE-ProRule" id="PRU00023"/>
    </source>
</evidence>
<organism evidence="4 5">
    <name type="scientific">Apiospora arundinis</name>
    <dbReference type="NCBI Taxonomy" id="335852"/>
    <lineage>
        <taxon>Eukaryota</taxon>
        <taxon>Fungi</taxon>
        <taxon>Dikarya</taxon>
        <taxon>Ascomycota</taxon>
        <taxon>Pezizomycotina</taxon>
        <taxon>Sordariomycetes</taxon>
        <taxon>Xylariomycetidae</taxon>
        <taxon>Amphisphaeriales</taxon>
        <taxon>Apiosporaceae</taxon>
        <taxon>Apiospora</taxon>
    </lineage>
</organism>
<keyword evidence="2 3" id="KW-0040">ANK repeat</keyword>
<dbReference type="PROSITE" id="PS50088">
    <property type="entry name" value="ANK_REPEAT"/>
    <property type="match status" value="1"/>
</dbReference>
<dbReference type="EMBL" id="JAPCWZ010000004">
    <property type="protein sequence ID" value="KAK8869115.1"/>
    <property type="molecule type" value="Genomic_DNA"/>
</dbReference>
<keyword evidence="1" id="KW-0677">Repeat</keyword>
<dbReference type="Gene3D" id="1.25.40.20">
    <property type="entry name" value="Ankyrin repeat-containing domain"/>
    <property type="match status" value="1"/>
</dbReference>
<dbReference type="InterPro" id="IPR002110">
    <property type="entry name" value="Ankyrin_rpt"/>
</dbReference>
<comment type="caution">
    <text evidence="4">The sequence shown here is derived from an EMBL/GenBank/DDBJ whole genome shotgun (WGS) entry which is preliminary data.</text>
</comment>
<keyword evidence="5" id="KW-1185">Reference proteome</keyword>
<evidence type="ECO:0000313" key="5">
    <source>
        <dbReference type="Proteomes" id="UP001390339"/>
    </source>
</evidence>
<reference evidence="4 5" key="1">
    <citation type="journal article" date="2024" name="IMA Fungus">
        <title>Apiospora arundinis, a panoply of carbohydrate-active enzymes and secondary metabolites.</title>
        <authorList>
            <person name="Sorensen T."/>
            <person name="Petersen C."/>
            <person name="Muurmann A.T."/>
            <person name="Christiansen J.V."/>
            <person name="Brundto M.L."/>
            <person name="Overgaard C.K."/>
            <person name="Boysen A.T."/>
            <person name="Wollenberg R.D."/>
            <person name="Larsen T.O."/>
            <person name="Sorensen J.L."/>
            <person name="Nielsen K.L."/>
            <person name="Sondergaard T.E."/>
        </authorList>
    </citation>
    <scope>NUCLEOTIDE SEQUENCE [LARGE SCALE GENOMIC DNA]</scope>
    <source>
        <strain evidence="4 5">AAU 773</strain>
    </source>
</reference>
<sequence length="170" mass="18510">MEALKCLLTLDAGVNTLNDSGESPLAAFLGSRFLPSAAASFVQVLLDRGADILAPNFTTGMGLHHVMARSSELDLEVLRLLASQGLNLKDVDNEGRTILHHAARSGFLTQEALEFLLREVGLTLNTFDNTGKSPLSYAVERKNKDETNVWSDPRGAETEKLLLKYVELGL</sequence>
<dbReference type="Proteomes" id="UP001390339">
    <property type="component" value="Unassembled WGS sequence"/>
</dbReference>
<dbReference type="InterPro" id="IPR036770">
    <property type="entry name" value="Ankyrin_rpt-contain_sf"/>
</dbReference>
<feature type="repeat" description="ANK" evidence="3">
    <location>
        <begin position="94"/>
        <end position="129"/>
    </location>
</feature>
<evidence type="ECO:0000313" key="4">
    <source>
        <dbReference type="EMBL" id="KAK8869115.1"/>
    </source>
</evidence>
<dbReference type="SUPFAM" id="SSF48403">
    <property type="entry name" value="Ankyrin repeat"/>
    <property type="match status" value="1"/>
</dbReference>